<dbReference type="EMBL" id="BMAW01118488">
    <property type="protein sequence ID" value="GFT80020.1"/>
    <property type="molecule type" value="Genomic_DNA"/>
</dbReference>
<keyword evidence="3" id="KW-0540">Nuclease</keyword>
<keyword evidence="4" id="KW-0255">Endonuclease</keyword>
<dbReference type="PANTHER" id="PTHR37984:SF5">
    <property type="entry name" value="PROTEIN NYNRIN-LIKE"/>
    <property type="match status" value="1"/>
</dbReference>
<keyword evidence="10" id="KW-1185">Reference proteome</keyword>
<keyword evidence="1" id="KW-0808">Transferase</keyword>
<dbReference type="InterPro" id="IPR036875">
    <property type="entry name" value="Znf_CCHC_sf"/>
</dbReference>
<evidence type="ECO:0000313" key="9">
    <source>
        <dbReference type="EMBL" id="GFT80020.1"/>
    </source>
</evidence>
<evidence type="ECO:0000256" key="5">
    <source>
        <dbReference type="ARBA" id="ARBA00022801"/>
    </source>
</evidence>
<name>A0A8X6PN90_NEPPI</name>
<keyword evidence="6" id="KW-0862">Zinc</keyword>
<sequence>MKLCDVILKEKQTEAFHDNVQNKTPFVKEYGKMPSIAHAPNNDFKPKNKYCGYKHENNSNIKCFNCNLWDHKSAECKNKKDGVKCFKCSKFGHIAKFCDQSKVNQTLVTRSNTFTKKLEKIVEIQGVKINALFDTCSELSLICYESYTKIGSPKLSYNNVSFAGINQECLSPLGFFYSDFKFDKCCIATEIYVIQKLSSDIINGLDVINKLNITINENGIEIAGKRNTFHASYATNNFSRAPTHKTSPNNIKHITSVFRLAPCVASEANAKNEVNVQPVVTISPSAVHTSGNTADVEEIEYFFNLAKAINLDEVDLSHISDQEIKHNLKQVLDIYTPQKRKTTDVMIKIVLTDESPIHSKPRRLAENEKTFVDSQIQNWLDAGIIKESSKYLIDTGADVSVVPLTTTSKHRPPASLQLFAANGTAISNYGQRLLTLDLGLRRVFRWPFIITAVSQPIIGADFLHTMDS</sequence>
<keyword evidence="2" id="KW-0548">Nucleotidyltransferase</keyword>
<dbReference type="GO" id="GO:0004190">
    <property type="term" value="F:aspartic-type endopeptidase activity"/>
    <property type="evidence" value="ECO:0007669"/>
    <property type="project" value="InterPro"/>
</dbReference>
<dbReference type="Gene3D" id="2.40.70.10">
    <property type="entry name" value="Acid Proteases"/>
    <property type="match status" value="1"/>
</dbReference>
<keyword evidence="6" id="KW-0479">Metal-binding</keyword>
<dbReference type="GO" id="GO:0006508">
    <property type="term" value="P:proteolysis"/>
    <property type="evidence" value="ECO:0007669"/>
    <property type="project" value="UniProtKB-KW"/>
</dbReference>
<keyword evidence="6" id="KW-0863">Zinc-finger</keyword>
<feature type="domain" description="CCHC-type" evidence="7">
    <location>
        <begin position="84"/>
        <end position="100"/>
    </location>
</feature>
<dbReference type="PROSITE" id="PS50175">
    <property type="entry name" value="ASP_PROT_RETROV"/>
    <property type="match status" value="1"/>
</dbReference>
<evidence type="ECO:0000313" key="10">
    <source>
        <dbReference type="Proteomes" id="UP000887013"/>
    </source>
</evidence>
<dbReference type="GO" id="GO:0016779">
    <property type="term" value="F:nucleotidyltransferase activity"/>
    <property type="evidence" value="ECO:0007669"/>
    <property type="project" value="UniProtKB-KW"/>
</dbReference>
<feature type="domain" description="Peptidase A2" evidence="8">
    <location>
        <begin position="389"/>
        <end position="462"/>
    </location>
</feature>
<evidence type="ECO:0000256" key="3">
    <source>
        <dbReference type="ARBA" id="ARBA00022722"/>
    </source>
</evidence>
<evidence type="ECO:0000256" key="4">
    <source>
        <dbReference type="ARBA" id="ARBA00022759"/>
    </source>
</evidence>
<dbReference type="SUPFAM" id="SSF50630">
    <property type="entry name" value="Acid proteases"/>
    <property type="match status" value="1"/>
</dbReference>
<dbReference type="GO" id="GO:0004519">
    <property type="term" value="F:endonuclease activity"/>
    <property type="evidence" value="ECO:0007669"/>
    <property type="project" value="UniProtKB-KW"/>
</dbReference>
<dbReference type="InterPro" id="IPR001995">
    <property type="entry name" value="Peptidase_A2_cat"/>
</dbReference>
<dbReference type="Proteomes" id="UP000887013">
    <property type="component" value="Unassembled WGS sequence"/>
</dbReference>
<evidence type="ECO:0000256" key="2">
    <source>
        <dbReference type="ARBA" id="ARBA00022695"/>
    </source>
</evidence>
<protein>
    <submittedName>
        <fullName evidence="9">Protease-like protein</fullName>
    </submittedName>
</protein>
<keyword evidence="5" id="KW-0378">Hydrolase</keyword>
<keyword evidence="9" id="KW-0645">Protease</keyword>
<evidence type="ECO:0000256" key="6">
    <source>
        <dbReference type="PROSITE-ProRule" id="PRU00047"/>
    </source>
</evidence>
<dbReference type="Gene3D" id="4.10.60.10">
    <property type="entry name" value="Zinc finger, CCHC-type"/>
    <property type="match status" value="1"/>
</dbReference>
<dbReference type="PROSITE" id="PS50158">
    <property type="entry name" value="ZF_CCHC"/>
    <property type="match status" value="1"/>
</dbReference>
<dbReference type="SUPFAM" id="SSF57756">
    <property type="entry name" value="Retrovirus zinc finger-like domains"/>
    <property type="match status" value="1"/>
</dbReference>
<accession>A0A8X6PN90</accession>
<dbReference type="OrthoDB" id="6471812at2759"/>
<dbReference type="GO" id="GO:0008270">
    <property type="term" value="F:zinc ion binding"/>
    <property type="evidence" value="ECO:0007669"/>
    <property type="project" value="UniProtKB-KW"/>
</dbReference>
<organism evidence="9 10">
    <name type="scientific">Nephila pilipes</name>
    <name type="common">Giant wood spider</name>
    <name type="synonym">Nephila maculata</name>
    <dbReference type="NCBI Taxonomy" id="299642"/>
    <lineage>
        <taxon>Eukaryota</taxon>
        <taxon>Metazoa</taxon>
        <taxon>Ecdysozoa</taxon>
        <taxon>Arthropoda</taxon>
        <taxon>Chelicerata</taxon>
        <taxon>Arachnida</taxon>
        <taxon>Araneae</taxon>
        <taxon>Araneomorphae</taxon>
        <taxon>Entelegynae</taxon>
        <taxon>Araneoidea</taxon>
        <taxon>Nephilidae</taxon>
        <taxon>Nephila</taxon>
    </lineage>
</organism>
<proteinExistence type="predicted"/>
<dbReference type="InterPro" id="IPR001878">
    <property type="entry name" value="Znf_CCHC"/>
</dbReference>
<dbReference type="AlphaFoldDB" id="A0A8X6PN90"/>
<dbReference type="GO" id="GO:0003676">
    <property type="term" value="F:nucleic acid binding"/>
    <property type="evidence" value="ECO:0007669"/>
    <property type="project" value="InterPro"/>
</dbReference>
<reference evidence="9" key="1">
    <citation type="submission" date="2020-08" db="EMBL/GenBank/DDBJ databases">
        <title>Multicomponent nature underlies the extraordinary mechanical properties of spider dragline silk.</title>
        <authorList>
            <person name="Kono N."/>
            <person name="Nakamura H."/>
            <person name="Mori M."/>
            <person name="Yoshida Y."/>
            <person name="Ohtoshi R."/>
            <person name="Malay A.D."/>
            <person name="Moran D.A.P."/>
            <person name="Tomita M."/>
            <person name="Numata K."/>
            <person name="Arakawa K."/>
        </authorList>
    </citation>
    <scope>NUCLEOTIDE SEQUENCE</scope>
</reference>
<gene>
    <name evidence="9" type="primary">RF55_24161</name>
    <name evidence="9" type="ORF">NPIL_540371</name>
</gene>
<evidence type="ECO:0000256" key="1">
    <source>
        <dbReference type="ARBA" id="ARBA00022679"/>
    </source>
</evidence>
<dbReference type="PANTHER" id="PTHR37984">
    <property type="entry name" value="PROTEIN CBG26694"/>
    <property type="match status" value="1"/>
</dbReference>
<dbReference type="InterPro" id="IPR050951">
    <property type="entry name" value="Retrovirus_Pol_polyprotein"/>
</dbReference>
<dbReference type="Gene3D" id="3.10.10.10">
    <property type="entry name" value="HIV Type 1 Reverse Transcriptase, subunit A, domain 1"/>
    <property type="match status" value="1"/>
</dbReference>
<comment type="caution">
    <text evidence="9">The sequence shown here is derived from an EMBL/GenBank/DDBJ whole genome shotgun (WGS) entry which is preliminary data.</text>
</comment>
<dbReference type="SMART" id="SM00343">
    <property type="entry name" value="ZnF_C2HC"/>
    <property type="match status" value="2"/>
</dbReference>
<evidence type="ECO:0000259" key="8">
    <source>
        <dbReference type="PROSITE" id="PS50175"/>
    </source>
</evidence>
<dbReference type="InterPro" id="IPR021109">
    <property type="entry name" value="Peptidase_aspartic_dom_sf"/>
</dbReference>
<evidence type="ECO:0000259" key="7">
    <source>
        <dbReference type="PROSITE" id="PS50158"/>
    </source>
</evidence>